<evidence type="ECO:0000256" key="1">
    <source>
        <dbReference type="SAM" id="MobiDB-lite"/>
    </source>
</evidence>
<evidence type="ECO:0000313" key="2">
    <source>
        <dbReference type="EMBL" id="SVC09069.1"/>
    </source>
</evidence>
<feature type="non-terminal residue" evidence="2">
    <location>
        <position position="29"/>
    </location>
</feature>
<dbReference type="EMBL" id="UINC01073012">
    <property type="protein sequence ID" value="SVC09069.1"/>
    <property type="molecule type" value="Genomic_DNA"/>
</dbReference>
<accession>A0A382JBM7</accession>
<proteinExistence type="predicted"/>
<sequence length="29" mass="3433">VKIREIRVSFQKTNGELNRPHSGHRERST</sequence>
<dbReference type="AlphaFoldDB" id="A0A382JBM7"/>
<reference evidence="2" key="1">
    <citation type="submission" date="2018-05" db="EMBL/GenBank/DDBJ databases">
        <authorList>
            <person name="Lanie J.A."/>
            <person name="Ng W.-L."/>
            <person name="Kazmierczak K.M."/>
            <person name="Andrzejewski T.M."/>
            <person name="Davidsen T.M."/>
            <person name="Wayne K.J."/>
            <person name="Tettelin H."/>
            <person name="Glass J.I."/>
            <person name="Rusch D."/>
            <person name="Podicherti R."/>
            <person name="Tsui H.-C.T."/>
            <person name="Winkler M.E."/>
        </authorList>
    </citation>
    <scope>NUCLEOTIDE SEQUENCE</scope>
</reference>
<gene>
    <name evidence="2" type="ORF">METZ01_LOCUS261923</name>
</gene>
<name>A0A382JBM7_9ZZZZ</name>
<feature type="non-terminal residue" evidence="2">
    <location>
        <position position="1"/>
    </location>
</feature>
<feature type="region of interest" description="Disordered" evidence="1">
    <location>
        <begin position="1"/>
        <end position="29"/>
    </location>
</feature>
<protein>
    <submittedName>
        <fullName evidence="2">Uncharacterized protein</fullName>
    </submittedName>
</protein>
<organism evidence="2">
    <name type="scientific">marine metagenome</name>
    <dbReference type="NCBI Taxonomy" id="408172"/>
    <lineage>
        <taxon>unclassified sequences</taxon>
        <taxon>metagenomes</taxon>
        <taxon>ecological metagenomes</taxon>
    </lineage>
</organism>